<dbReference type="EMBL" id="CP015519">
    <property type="protein sequence ID" value="APG28053.1"/>
    <property type="molecule type" value="Genomic_DNA"/>
</dbReference>
<dbReference type="Proteomes" id="UP000182517">
    <property type="component" value="Chromosome"/>
</dbReference>
<dbReference type="STRING" id="1842532.A7E78_09520"/>
<evidence type="ECO:0000313" key="2">
    <source>
        <dbReference type="EMBL" id="APG28053.1"/>
    </source>
</evidence>
<feature type="domain" description="ABC-type transport auxiliary lipoprotein component" evidence="1">
    <location>
        <begin position="36"/>
        <end position="196"/>
    </location>
</feature>
<dbReference type="InterPro" id="IPR005586">
    <property type="entry name" value="ABC_trans_aux"/>
</dbReference>
<keyword evidence="3" id="KW-1185">Reference proteome</keyword>
<proteinExistence type="predicted"/>
<dbReference type="OrthoDB" id="324832at2"/>
<reference evidence="2 3" key="1">
    <citation type="journal article" date="2017" name="Genome Announc.">
        <title>Complete Genome Sequences of Two Acetylene-Fermenting Pelobacter acetylenicus Strains.</title>
        <authorList>
            <person name="Sutton J.M."/>
            <person name="Baesman S.M."/>
            <person name="Fierst J.L."/>
            <person name="Poret-Peterson A.T."/>
            <person name="Oremland R.S."/>
            <person name="Dunlap D.S."/>
            <person name="Akob D.M."/>
        </authorList>
    </citation>
    <scope>NUCLEOTIDE SEQUENCE [LARGE SCALE GENOMIC DNA]</scope>
    <source>
        <strain evidence="2 3">SFB93</strain>
    </source>
</reference>
<gene>
    <name evidence="2" type="ORF">A7E78_09520</name>
</gene>
<accession>A0A1L3GQ76</accession>
<protein>
    <recommendedName>
        <fullName evidence="1">ABC-type transport auxiliary lipoprotein component domain-containing protein</fullName>
    </recommendedName>
</protein>
<dbReference type="KEGG" id="pef:A7E78_09520"/>
<evidence type="ECO:0000259" key="1">
    <source>
        <dbReference type="Pfam" id="PF03886"/>
    </source>
</evidence>
<dbReference type="PROSITE" id="PS51257">
    <property type="entry name" value="PROKAR_LIPOPROTEIN"/>
    <property type="match status" value="1"/>
</dbReference>
<evidence type="ECO:0000313" key="3">
    <source>
        <dbReference type="Proteomes" id="UP000182517"/>
    </source>
</evidence>
<name>A0A1L3GQ76_9BACT</name>
<dbReference type="AlphaFoldDB" id="A0A1L3GQ76"/>
<dbReference type="Gene3D" id="3.40.50.10610">
    <property type="entry name" value="ABC-type transport auxiliary lipoprotein component"/>
    <property type="match status" value="1"/>
</dbReference>
<dbReference type="SUPFAM" id="SSF159594">
    <property type="entry name" value="XCC0632-like"/>
    <property type="match status" value="1"/>
</dbReference>
<sequence length="207" mass="24007">MFSIRYRHLPWLILPALFLLIGCLRLEKPYPQKNSYRLEAPPETITQQLLSNRILQMSKFDSAPAYRSKGFIYRTGEQTWQSDYYHQFFTSPAGMITEQCRRWLQETGLFNQINQSGYPPPTDLLQGRIVALYGDYRPGHQPMAVLELRLTLINETSSPAQTVLDRPYRRSLPLADNNPTTLVNAWSEALTEILREFAMQVQQKPTP</sequence>
<dbReference type="Pfam" id="PF03886">
    <property type="entry name" value="ABC_trans_aux"/>
    <property type="match status" value="1"/>
</dbReference>
<organism evidence="2 3">
    <name type="scientific">Syntrophotalea acetylenivorans</name>
    <dbReference type="NCBI Taxonomy" id="1842532"/>
    <lineage>
        <taxon>Bacteria</taxon>
        <taxon>Pseudomonadati</taxon>
        <taxon>Thermodesulfobacteriota</taxon>
        <taxon>Desulfuromonadia</taxon>
        <taxon>Desulfuromonadales</taxon>
        <taxon>Syntrophotaleaceae</taxon>
        <taxon>Syntrophotalea</taxon>
    </lineage>
</organism>
<dbReference type="RefSeq" id="WP_072284013.1">
    <property type="nucleotide sequence ID" value="NZ_CP015519.1"/>
</dbReference>